<organism evidence="1 2">
    <name type="scientific">Racocetra persica</name>
    <dbReference type="NCBI Taxonomy" id="160502"/>
    <lineage>
        <taxon>Eukaryota</taxon>
        <taxon>Fungi</taxon>
        <taxon>Fungi incertae sedis</taxon>
        <taxon>Mucoromycota</taxon>
        <taxon>Glomeromycotina</taxon>
        <taxon>Glomeromycetes</taxon>
        <taxon>Diversisporales</taxon>
        <taxon>Gigasporaceae</taxon>
        <taxon>Racocetra</taxon>
    </lineage>
</organism>
<dbReference type="EMBL" id="CAJVQC010147003">
    <property type="protein sequence ID" value="CAG8845499.1"/>
    <property type="molecule type" value="Genomic_DNA"/>
</dbReference>
<reference evidence="1" key="1">
    <citation type="submission" date="2021-06" db="EMBL/GenBank/DDBJ databases">
        <authorList>
            <person name="Kallberg Y."/>
            <person name="Tangrot J."/>
            <person name="Rosling A."/>
        </authorList>
    </citation>
    <scope>NUCLEOTIDE SEQUENCE</scope>
    <source>
        <strain evidence="1">MA461A</strain>
    </source>
</reference>
<name>A0ACA9SP86_9GLOM</name>
<gene>
    <name evidence="1" type="ORF">RPERSI_LOCUS33693</name>
</gene>
<dbReference type="Proteomes" id="UP000789920">
    <property type="component" value="Unassembled WGS sequence"/>
</dbReference>
<protein>
    <submittedName>
        <fullName evidence="1">26355_t:CDS:1</fullName>
    </submittedName>
</protein>
<evidence type="ECO:0000313" key="1">
    <source>
        <dbReference type="EMBL" id="CAG8845499.1"/>
    </source>
</evidence>
<keyword evidence="2" id="KW-1185">Reference proteome</keyword>
<proteinExistence type="predicted"/>
<evidence type="ECO:0000313" key="2">
    <source>
        <dbReference type="Proteomes" id="UP000789920"/>
    </source>
</evidence>
<sequence length="54" mass="5917">MISYQGNDITELADTGDAKGSVILPGMTSTKRDFTFLKEILTEAAYQIFGNLTE</sequence>
<feature type="non-terminal residue" evidence="1">
    <location>
        <position position="54"/>
    </location>
</feature>
<comment type="caution">
    <text evidence="1">The sequence shown here is derived from an EMBL/GenBank/DDBJ whole genome shotgun (WGS) entry which is preliminary data.</text>
</comment>
<accession>A0ACA9SP86</accession>